<dbReference type="InterPro" id="IPR004853">
    <property type="entry name" value="Sugar_P_trans_dom"/>
</dbReference>
<feature type="transmembrane region" description="Helical" evidence="6">
    <location>
        <begin position="77"/>
        <end position="95"/>
    </location>
</feature>
<name>A0AAD6VWP6_9ROSI</name>
<evidence type="ECO:0000256" key="2">
    <source>
        <dbReference type="ARBA" id="ARBA00022692"/>
    </source>
</evidence>
<feature type="transmembrane region" description="Helical" evidence="6">
    <location>
        <begin position="132"/>
        <end position="149"/>
    </location>
</feature>
<evidence type="ECO:0000256" key="5">
    <source>
        <dbReference type="SAM" id="MobiDB-lite"/>
    </source>
</evidence>
<dbReference type="PANTHER" id="PTHR11132">
    <property type="entry name" value="SOLUTE CARRIER FAMILY 35"/>
    <property type="match status" value="1"/>
</dbReference>
<evidence type="ECO:0000256" key="6">
    <source>
        <dbReference type="SAM" id="Phobius"/>
    </source>
</evidence>
<feature type="transmembrane region" description="Helical" evidence="6">
    <location>
        <begin position="12"/>
        <end position="30"/>
    </location>
</feature>
<dbReference type="EMBL" id="JAQIZT010000007">
    <property type="protein sequence ID" value="KAJ6990738.1"/>
    <property type="molecule type" value="Genomic_DNA"/>
</dbReference>
<keyword evidence="3 6" id="KW-1133">Transmembrane helix</keyword>
<dbReference type="Proteomes" id="UP001164929">
    <property type="component" value="Chromosome 7"/>
</dbReference>
<evidence type="ECO:0000259" key="7">
    <source>
        <dbReference type="Pfam" id="PF03151"/>
    </source>
</evidence>
<evidence type="ECO:0000313" key="9">
    <source>
        <dbReference type="Proteomes" id="UP001164929"/>
    </source>
</evidence>
<feature type="region of interest" description="Disordered" evidence="5">
    <location>
        <begin position="306"/>
        <end position="328"/>
    </location>
</feature>
<feature type="transmembrane region" description="Helical" evidence="6">
    <location>
        <begin position="42"/>
        <end position="65"/>
    </location>
</feature>
<feature type="compositionally biased region" description="Basic and acidic residues" evidence="5">
    <location>
        <begin position="319"/>
        <end position="328"/>
    </location>
</feature>
<reference evidence="8" key="1">
    <citation type="journal article" date="2023" name="Mol. Ecol. Resour.">
        <title>Chromosome-level genome assembly of a triploid poplar Populus alba 'Berolinensis'.</title>
        <authorList>
            <person name="Chen S."/>
            <person name="Yu Y."/>
            <person name="Wang X."/>
            <person name="Wang S."/>
            <person name="Zhang T."/>
            <person name="Zhou Y."/>
            <person name="He R."/>
            <person name="Meng N."/>
            <person name="Wang Y."/>
            <person name="Liu W."/>
            <person name="Liu Z."/>
            <person name="Liu J."/>
            <person name="Guo Q."/>
            <person name="Huang H."/>
            <person name="Sederoff R.R."/>
            <person name="Wang G."/>
            <person name="Qu G."/>
            <person name="Chen S."/>
        </authorList>
    </citation>
    <scope>NUCLEOTIDE SEQUENCE</scope>
    <source>
        <strain evidence="8">SC-2020</strain>
    </source>
</reference>
<feature type="transmembrane region" description="Helical" evidence="6">
    <location>
        <begin position="280"/>
        <end position="299"/>
    </location>
</feature>
<gene>
    <name evidence="8" type="ORF">NC653_019098</name>
</gene>
<accession>A0AAD6VWP6</accession>
<dbReference type="GO" id="GO:0016020">
    <property type="term" value="C:membrane"/>
    <property type="evidence" value="ECO:0007669"/>
    <property type="project" value="UniProtKB-SubCell"/>
</dbReference>
<feature type="domain" description="Sugar phosphate transporter" evidence="7">
    <location>
        <begin position="23"/>
        <end position="296"/>
    </location>
</feature>
<proteinExistence type="predicted"/>
<evidence type="ECO:0000313" key="8">
    <source>
        <dbReference type="EMBL" id="KAJ6990738.1"/>
    </source>
</evidence>
<dbReference type="AlphaFoldDB" id="A0AAD6VWP6"/>
<dbReference type="InterPro" id="IPR050186">
    <property type="entry name" value="TPT_transporter"/>
</dbReference>
<keyword evidence="4 6" id="KW-0472">Membrane</keyword>
<evidence type="ECO:0000256" key="4">
    <source>
        <dbReference type="ARBA" id="ARBA00023136"/>
    </source>
</evidence>
<protein>
    <recommendedName>
        <fullName evidence="7">Sugar phosphate transporter domain-containing protein</fullName>
    </recommendedName>
</protein>
<organism evidence="8 9">
    <name type="scientific">Populus alba x Populus x berolinensis</name>
    <dbReference type="NCBI Taxonomy" id="444605"/>
    <lineage>
        <taxon>Eukaryota</taxon>
        <taxon>Viridiplantae</taxon>
        <taxon>Streptophyta</taxon>
        <taxon>Embryophyta</taxon>
        <taxon>Tracheophyta</taxon>
        <taxon>Spermatophyta</taxon>
        <taxon>Magnoliopsida</taxon>
        <taxon>eudicotyledons</taxon>
        <taxon>Gunneridae</taxon>
        <taxon>Pentapetalae</taxon>
        <taxon>rosids</taxon>
        <taxon>fabids</taxon>
        <taxon>Malpighiales</taxon>
        <taxon>Salicaceae</taxon>
        <taxon>Saliceae</taxon>
        <taxon>Populus</taxon>
    </lineage>
</organism>
<sequence length="509" mass="56274">MSSTKADKKAAGDAASWLFNVVTSVGIILVNKALMATYGYSFATTLTGLHFATTTLLTVVLRWLGYIQPSHLPLPDLLKFVLFANCSIVGMNVSLMWNSVGFYQIAKLSMIPVSCFLEVVLDKVRYSRDTKLSILVVLLGVAVCTVTDVSVNAKGFVAAVIAVWSTALQQYYVHYLQRRYSLGSFNLLGHTAPAQAASLLVVGPFLDYWLTNNRVDAYAYTLTSTLFIVVSCSIAVGTNLSQFICIGRFTAVSFQVLGHMKTILVLILGFIFFGKEGLNLHVVVGMIIAVAGMIWYGNASSKPGGKERRSLSMNGNKAQKHDGLPESTEVDDKYNNACTAITPAGLLAWALFSIGRGCWYGPSVHSLTHRRVKCGGNSTDWPEIQSFWPCQFGFTATPRFLWLENVANTYRFTKFQRNRSKLLCFWRGRKTFGFRALTTPSTHRGSPSFYHHLPIETLTQQPKPVPIIIALATNHHFLIFPLRNPNVSSAVSIFSCHQCKGKDLNSLEF</sequence>
<feature type="transmembrane region" description="Helical" evidence="6">
    <location>
        <begin position="252"/>
        <end position="274"/>
    </location>
</feature>
<feature type="transmembrane region" description="Helical" evidence="6">
    <location>
        <begin position="155"/>
        <end position="173"/>
    </location>
</feature>
<comment type="subcellular location">
    <subcellularLocation>
        <location evidence="1">Membrane</location>
        <topology evidence="1">Multi-pass membrane protein</topology>
    </subcellularLocation>
</comment>
<keyword evidence="2 6" id="KW-0812">Transmembrane</keyword>
<keyword evidence="9" id="KW-1185">Reference proteome</keyword>
<feature type="transmembrane region" description="Helical" evidence="6">
    <location>
        <begin position="185"/>
        <end position="206"/>
    </location>
</feature>
<comment type="caution">
    <text evidence="8">The sequence shown here is derived from an EMBL/GenBank/DDBJ whole genome shotgun (WGS) entry which is preliminary data.</text>
</comment>
<evidence type="ECO:0000256" key="3">
    <source>
        <dbReference type="ARBA" id="ARBA00022989"/>
    </source>
</evidence>
<feature type="transmembrane region" description="Helical" evidence="6">
    <location>
        <begin position="218"/>
        <end position="240"/>
    </location>
</feature>
<dbReference type="Pfam" id="PF03151">
    <property type="entry name" value="TPT"/>
    <property type="match status" value="1"/>
</dbReference>
<evidence type="ECO:0000256" key="1">
    <source>
        <dbReference type="ARBA" id="ARBA00004141"/>
    </source>
</evidence>